<dbReference type="EMBL" id="UZAM01006823">
    <property type="protein sequence ID" value="VDO94310.1"/>
    <property type="molecule type" value="Genomic_DNA"/>
</dbReference>
<evidence type="ECO:0000313" key="3">
    <source>
        <dbReference type="WBParaSite" id="SBAD_0000148601-mRNA-1"/>
    </source>
</evidence>
<evidence type="ECO:0000313" key="2">
    <source>
        <dbReference type="Proteomes" id="UP000270296"/>
    </source>
</evidence>
<sequence>MQEVKKRKTMLYCKRKSVDCPAKVFDQIQWDGGTFQLPNDNFYSLAPPSSLTSSSTFAKVPASARNRLHEATSCFQPFLSVSPDYATSK</sequence>
<reference evidence="1 2" key="2">
    <citation type="submission" date="2018-11" db="EMBL/GenBank/DDBJ databases">
        <authorList>
            <consortium name="Pathogen Informatics"/>
        </authorList>
    </citation>
    <scope>NUCLEOTIDE SEQUENCE [LARGE SCALE GENOMIC DNA]</scope>
</reference>
<gene>
    <name evidence="1" type="ORF">SBAD_LOCUS1427</name>
</gene>
<dbReference type="Proteomes" id="UP000270296">
    <property type="component" value="Unassembled WGS sequence"/>
</dbReference>
<evidence type="ECO:0000313" key="1">
    <source>
        <dbReference type="EMBL" id="VDO94310.1"/>
    </source>
</evidence>
<organism evidence="3">
    <name type="scientific">Soboliphyme baturini</name>
    <dbReference type="NCBI Taxonomy" id="241478"/>
    <lineage>
        <taxon>Eukaryota</taxon>
        <taxon>Metazoa</taxon>
        <taxon>Ecdysozoa</taxon>
        <taxon>Nematoda</taxon>
        <taxon>Enoplea</taxon>
        <taxon>Dorylaimia</taxon>
        <taxon>Dioctophymatida</taxon>
        <taxon>Dioctophymatoidea</taxon>
        <taxon>Soboliphymatidae</taxon>
        <taxon>Soboliphyme</taxon>
    </lineage>
</organism>
<reference evidence="3" key="1">
    <citation type="submission" date="2016-06" db="UniProtKB">
        <authorList>
            <consortium name="WormBaseParasite"/>
        </authorList>
    </citation>
    <scope>IDENTIFICATION</scope>
</reference>
<accession>A0A183ICT3</accession>
<name>A0A183ICT3_9BILA</name>
<proteinExistence type="predicted"/>
<keyword evidence="2" id="KW-1185">Reference proteome</keyword>
<dbReference type="AlphaFoldDB" id="A0A183ICT3"/>
<protein>
    <submittedName>
        <fullName evidence="3">MADS-box domain-containing protein</fullName>
    </submittedName>
</protein>
<dbReference type="WBParaSite" id="SBAD_0000148601-mRNA-1">
    <property type="protein sequence ID" value="SBAD_0000148601-mRNA-1"/>
    <property type="gene ID" value="SBAD_0000148601"/>
</dbReference>